<dbReference type="InterPro" id="IPR033116">
    <property type="entry name" value="TRYPSIN_SER"/>
</dbReference>
<evidence type="ECO:0000313" key="15">
    <source>
        <dbReference type="RefSeq" id="XP_034110518.1"/>
    </source>
</evidence>
<dbReference type="PANTHER" id="PTHR24264:SF54">
    <property type="entry name" value="PEPTIDASE S1 DOMAIN-CONTAINING PROTEIN"/>
    <property type="match status" value="1"/>
</dbReference>
<dbReference type="Gene3D" id="2.40.10.10">
    <property type="entry name" value="Trypsin-like serine proteases"/>
    <property type="match status" value="1"/>
</dbReference>
<keyword evidence="6 11" id="KW-0720">Serine protease</keyword>
<name>A0A6P8XE03_DROAB</name>
<evidence type="ECO:0000313" key="14">
    <source>
        <dbReference type="Proteomes" id="UP000515160"/>
    </source>
</evidence>
<dbReference type="PROSITE" id="PS00134">
    <property type="entry name" value="TRYPSIN_HIS"/>
    <property type="match status" value="1"/>
</dbReference>
<evidence type="ECO:0000256" key="4">
    <source>
        <dbReference type="ARBA" id="ARBA00022729"/>
    </source>
</evidence>
<protein>
    <recommendedName>
        <fullName evidence="9">Phenoloxidase-activating factor 2</fullName>
    </recommendedName>
    <alternativeName>
        <fullName evidence="10">Prophenoloxidase-activating factor II</fullName>
    </alternativeName>
</protein>
<dbReference type="SMART" id="SM00680">
    <property type="entry name" value="CLIP"/>
    <property type="match status" value="1"/>
</dbReference>
<dbReference type="InterPro" id="IPR043504">
    <property type="entry name" value="Peptidase_S1_PA_chymotrypsin"/>
</dbReference>
<keyword evidence="4 12" id="KW-0732">Signal</keyword>
<comment type="subcellular location">
    <subcellularLocation>
        <location evidence="1">Secreted</location>
    </subcellularLocation>
</comment>
<comment type="similarity">
    <text evidence="8">Belongs to the peptidase S1 family. CLIP subfamily.</text>
</comment>
<dbReference type="FunFam" id="2.40.10.10:FF:000038">
    <property type="entry name" value="Serine protease"/>
    <property type="match status" value="1"/>
</dbReference>
<dbReference type="CDD" id="cd00190">
    <property type="entry name" value="Tryp_SPc"/>
    <property type="match status" value="1"/>
</dbReference>
<sequence length="416" mass="46911">MMKCLQLSFVLLLSFSWQLVLSKSYSNEHIDLLDLSDNDEFQWGADENKLYSQANANNDSNIDGISNFLSRHRLNKRQAPSDSPLLENKDYGACRTPLGDVGRCRHIIYCRMPELKNDVWRLVSQLCIIEKSAIGICCTDQATNSRFSPQIVSGSDAETPRIINRQPEQRGCGITTRQFPRITGGRPAEADEWPWMAALLREGFSFVWCGGVLITDRHVLTAAHCLENIKKDQLFVRLGEYNTHQLNETRARDFRIASMVLHVDYDTHNYMNDIAMIRIERPTLFNTYIWPVCMPPLNEDWSGRNAIVMGWGTQKFNGAHSKVLMEANLPVWKQSDCQAAMVEHIPSTVICAGLPEGGQDSCQGDSGGPLVVQLPNMRWVTIGIVSWGLGCAQAGRPGVYTRVDRYLDWIISNADI</sequence>
<evidence type="ECO:0000256" key="7">
    <source>
        <dbReference type="ARBA" id="ARBA00023157"/>
    </source>
</evidence>
<dbReference type="Proteomes" id="UP000515160">
    <property type="component" value="Chromosome 3"/>
</dbReference>
<dbReference type="PANTHER" id="PTHR24264">
    <property type="entry name" value="TRYPSIN-RELATED"/>
    <property type="match status" value="1"/>
</dbReference>
<dbReference type="GO" id="GO:0005615">
    <property type="term" value="C:extracellular space"/>
    <property type="evidence" value="ECO:0007669"/>
    <property type="project" value="TreeGrafter"/>
</dbReference>
<dbReference type="PROSITE" id="PS00135">
    <property type="entry name" value="TRYPSIN_SER"/>
    <property type="match status" value="1"/>
</dbReference>
<feature type="domain" description="Peptidase S1" evidence="13">
    <location>
        <begin position="182"/>
        <end position="415"/>
    </location>
</feature>
<dbReference type="SUPFAM" id="SSF50494">
    <property type="entry name" value="Trypsin-like serine proteases"/>
    <property type="match status" value="1"/>
</dbReference>
<evidence type="ECO:0000256" key="12">
    <source>
        <dbReference type="SAM" id="SignalP"/>
    </source>
</evidence>
<feature type="signal peptide" evidence="12">
    <location>
        <begin position="1"/>
        <end position="22"/>
    </location>
</feature>
<proteinExistence type="inferred from homology"/>
<evidence type="ECO:0000256" key="5">
    <source>
        <dbReference type="ARBA" id="ARBA00022801"/>
    </source>
</evidence>
<dbReference type="SMART" id="SM00020">
    <property type="entry name" value="Tryp_SPc"/>
    <property type="match status" value="1"/>
</dbReference>
<dbReference type="InterPro" id="IPR050127">
    <property type="entry name" value="Serine_Proteases_S1"/>
</dbReference>
<dbReference type="PRINTS" id="PR00722">
    <property type="entry name" value="CHYMOTRYPSIN"/>
</dbReference>
<dbReference type="InterPro" id="IPR018114">
    <property type="entry name" value="TRYPSIN_HIS"/>
</dbReference>
<evidence type="ECO:0000256" key="6">
    <source>
        <dbReference type="ARBA" id="ARBA00022825"/>
    </source>
</evidence>
<dbReference type="InterPro" id="IPR022700">
    <property type="entry name" value="CLIP"/>
</dbReference>
<dbReference type="OrthoDB" id="5918597at2759"/>
<dbReference type="InterPro" id="IPR001254">
    <property type="entry name" value="Trypsin_dom"/>
</dbReference>
<dbReference type="Pfam" id="PF00089">
    <property type="entry name" value="Trypsin"/>
    <property type="match status" value="1"/>
</dbReference>
<feature type="chain" id="PRO_5028055555" description="Phenoloxidase-activating factor 2" evidence="12">
    <location>
        <begin position="23"/>
        <end position="416"/>
    </location>
</feature>
<evidence type="ECO:0000256" key="3">
    <source>
        <dbReference type="ARBA" id="ARBA00022670"/>
    </source>
</evidence>
<keyword evidence="5 11" id="KW-0378">Hydrolase</keyword>
<evidence type="ECO:0000256" key="9">
    <source>
        <dbReference type="ARBA" id="ARBA00068096"/>
    </source>
</evidence>
<organism evidence="14 15">
    <name type="scientific">Drosophila albomicans</name>
    <name type="common">Fruit fly</name>
    <dbReference type="NCBI Taxonomy" id="7291"/>
    <lineage>
        <taxon>Eukaryota</taxon>
        <taxon>Metazoa</taxon>
        <taxon>Ecdysozoa</taxon>
        <taxon>Arthropoda</taxon>
        <taxon>Hexapoda</taxon>
        <taxon>Insecta</taxon>
        <taxon>Pterygota</taxon>
        <taxon>Neoptera</taxon>
        <taxon>Endopterygota</taxon>
        <taxon>Diptera</taxon>
        <taxon>Brachycera</taxon>
        <taxon>Muscomorpha</taxon>
        <taxon>Ephydroidea</taxon>
        <taxon>Drosophilidae</taxon>
        <taxon>Drosophila</taxon>
    </lineage>
</organism>
<evidence type="ECO:0000256" key="8">
    <source>
        <dbReference type="ARBA" id="ARBA00024195"/>
    </source>
</evidence>
<dbReference type="RefSeq" id="XP_034110518.1">
    <property type="nucleotide sequence ID" value="XM_034254627.2"/>
</dbReference>
<keyword evidence="3 11" id="KW-0645">Protease</keyword>
<reference evidence="15" key="1">
    <citation type="submission" date="2025-08" db="UniProtKB">
        <authorList>
            <consortium name="RefSeq"/>
        </authorList>
    </citation>
    <scope>IDENTIFICATION</scope>
    <source>
        <strain evidence="15">15112-1751.03</strain>
        <tissue evidence="15">Whole Adult</tissue>
    </source>
</reference>
<keyword evidence="2" id="KW-0964">Secreted</keyword>
<dbReference type="GeneID" id="117572051"/>
<gene>
    <name evidence="15" type="primary">LOC117572051</name>
</gene>
<dbReference type="PROSITE" id="PS50240">
    <property type="entry name" value="TRYPSIN_DOM"/>
    <property type="match status" value="1"/>
</dbReference>
<keyword evidence="7" id="KW-1015">Disulfide bond</keyword>
<dbReference type="InterPro" id="IPR009003">
    <property type="entry name" value="Peptidase_S1_PA"/>
</dbReference>
<evidence type="ECO:0000256" key="2">
    <source>
        <dbReference type="ARBA" id="ARBA00022525"/>
    </source>
</evidence>
<evidence type="ECO:0000256" key="11">
    <source>
        <dbReference type="RuleBase" id="RU363034"/>
    </source>
</evidence>
<evidence type="ECO:0000256" key="10">
    <source>
        <dbReference type="ARBA" id="ARBA00076468"/>
    </source>
</evidence>
<dbReference type="InterPro" id="IPR001314">
    <property type="entry name" value="Peptidase_S1A"/>
</dbReference>
<dbReference type="AlphaFoldDB" id="A0A6P8XE03"/>
<keyword evidence="14" id="KW-1185">Reference proteome</keyword>
<dbReference type="GO" id="GO:0004252">
    <property type="term" value="F:serine-type endopeptidase activity"/>
    <property type="evidence" value="ECO:0007669"/>
    <property type="project" value="InterPro"/>
</dbReference>
<evidence type="ECO:0000256" key="1">
    <source>
        <dbReference type="ARBA" id="ARBA00004613"/>
    </source>
</evidence>
<dbReference type="GO" id="GO:0006508">
    <property type="term" value="P:proteolysis"/>
    <property type="evidence" value="ECO:0007669"/>
    <property type="project" value="UniProtKB-KW"/>
</dbReference>
<evidence type="ECO:0000259" key="13">
    <source>
        <dbReference type="PROSITE" id="PS50240"/>
    </source>
</evidence>
<accession>A0A6P8XE03</accession>